<organism evidence="1 2">
    <name type="scientific">Candidatus Woesebacteria bacterium GW2011_GWB1_33_22</name>
    <dbReference type="NCBI Taxonomy" id="1618566"/>
    <lineage>
        <taxon>Bacteria</taxon>
        <taxon>Candidatus Woeseibacteriota</taxon>
    </lineage>
</organism>
<protein>
    <submittedName>
        <fullName evidence="1">Uncharacterized protein</fullName>
    </submittedName>
</protein>
<proteinExistence type="predicted"/>
<dbReference type="EMBL" id="LBOW01000004">
    <property type="protein sequence ID" value="KKP44975.1"/>
    <property type="molecule type" value="Genomic_DNA"/>
</dbReference>
<dbReference type="Proteomes" id="UP000034778">
    <property type="component" value="Unassembled WGS sequence"/>
</dbReference>
<gene>
    <name evidence="1" type="ORF">UR35_C0004G0007</name>
</gene>
<accession>A0A0G0C1C2</accession>
<dbReference type="AlphaFoldDB" id="A0A0G0C1C2"/>
<dbReference type="STRING" id="1618566.UR35_C0004G0007"/>
<evidence type="ECO:0000313" key="1">
    <source>
        <dbReference type="EMBL" id="KKP44975.1"/>
    </source>
</evidence>
<comment type="caution">
    <text evidence="1">The sequence shown here is derived from an EMBL/GenBank/DDBJ whole genome shotgun (WGS) entry which is preliminary data.</text>
</comment>
<name>A0A0G0C1C2_9BACT</name>
<evidence type="ECO:0000313" key="2">
    <source>
        <dbReference type="Proteomes" id="UP000034778"/>
    </source>
</evidence>
<reference evidence="1 2" key="1">
    <citation type="journal article" date="2015" name="Nature">
        <title>rRNA introns, odd ribosomes, and small enigmatic genomes across a large radiation of phyla.</title>
        <authorList>
            <person name="Brown C.T."/>
            <person name="Hug L.A."/>
            <person name="Thomas B.C."/>
            <person name="Sharon I."/>
            <person name="Castelle C.J."/>
            <person name="Singh A."/>
            <person name="Wilkins M.J."/>
            <person name="Williams K.H."/>
            <person name="Banfield J.F."/>
        </authorList>
    </citation>
    <scope>NUCLEOTIDE SEQUENCE [LARGE SCALE GENOMIC DNA]</scope>
</reference>
<sequence length="121" mass="13845">MTKQQTKEVRINSCFYCGKLGSKARYIPNDILLCESPAFITDVTVCEDCLKNWLKDKYSAIMTLLQTLADKESLISTLQNSIEASSKRESYYLDEMKKAFETIVDQSLKIDKIESKKNVTN</sequence>